<proteinExistence type="predicted"/>
<organism evidence="1 2">
    <name type="scientific">Moritella viscosa</name>
    <dbReference type="NCBI Taxonomy" id="80854"/>
    <lineage>
        <taxon>Bacteria</taxon>
        <taxon>Pseudomonadati</taxon>
        <taxon>Pseudomonadota</taxon>
        <taxon>Gammaproteobacteria</taxon>
        <taxon>Alteromonadales</taxon>
        <taxon>Moritellaceae</taxon>
        <taxon>Moritella</taxon>
    </lineage>
</organism>
<accession>A0A090IHM9</accession>
<dbReference type="PATRIC" id="fig|80854.5.peg.4142"/>
<dbReference type="EMBL" id="FPLD01000060">
    <property type="protein sequence ID" value="SGY99927.1"/>
    <property type="molecule type" value="Genomic_DNA"/>
</dbReference>
<dbReference type="RefSeq" id="WP_045111879.1">
    <property type="nucleotide sequence ID" value="NZ_CAWRBC010000077.1"/>
</dbReference>
<dbReference type="AlphaFoldDB" id="A0A090IHM9"/>
<evidence type="ECO:0000313" key="1">
    <source>
        <dbReference type="EMBL" id="SGY99927.1"/>
    </source>
</evidence>
<dbReference type="PANTHER" id="PTHR39594:SF1">
    <property type="entry name" value="PROTEIN YCHQ"/>
    <property type="match status" value="1"/>
</dbReference>
<dbReference type="InterPro" id="IPR007360">
    <property type="entry name" value="SirB"/>
</dbReference>
<dbReference type="Proteomes" id="UP000183794">
    <property type="component" value="Unassembled WGS sequence"/>
</dbReference>
<sequence>MYPLLLKAHLALLLISLLSFALRTFWAIKGSEYINNEAFFKIHKVLNLILILSGFALCVTINQYPFVDAWVTEKFVLLFAYVGFAMLAFKPKMNLKVRQFCIAVTMVFFVTIFYIAKTKVALFI</sequence>
<dbReference type="OrthoDB" id="5588650at2"/>
<dbReference type="PANTHER" id="PTHR39594">
    <property type="entry name" value="PROTEIN YCHQ"/>
    <property type="match status" value="1"/>
</dbReference>
<reference evidence="1 2" key="1">
    <citation type="submission" date="2016-11" db="EMBL/GenBank/DDBJ databases">
        <authorList>
            <person name="Jaros S."/>
            <person name="Januszkiewicz K."/>
            <person name="Wedrychowicz H."/>
        </authorList>
    </citation>
    <scope>NUCLEOTIDE SEQUENCE [LARGE SCALE GENOMIC DNA]</scope>
    <source>
        <strain evidence="1">NVI 5450</strain>
    </source>
</reference>
<dbReference type="KEGG" id="mvs:MVIS_3915"/>
<dbReference type="HOGENOM" id="CLU_123860_2_1_6"/>
<name>A0A090IHM9_9GAMM</name>
<dbReference type="STRING" id="80854.MVIS_3915"/>
<protein>
    <submittedName>
        <fullName evidence="1">Uncharacterized protein conserved in bacteria</fullName>
    </submittedName>
</protein>
<gene>
    <name evidence="1" type="ORF">NVI5450_2252</name>
</gene>
<evidence type="ECO:0000313" key="2">
    <source>
        <dbReference type="Proteomes" id="UP000183794"/>
    </source>
</evidence>
<dbReference type="PIRSF" id="PIRSF005610">
    <property type="entry name" value="SirB"/>
    <property type="match status" value="1"/>
</dbReference>
<dbReference type="GO" id="GO:0005886">
    <property type="term" value="C:plasma membrane"/>
    <property type="evidence" value="ECO:0007669"/>
    <property type="project" value="TreeGrafter"/>
</dbReference>
<dbReference type="Pfam" id="PF04247">
    <property type="entry name" value="SirB"/>
    <property type="match status" value="1"/>
</dbReference>